<evidence type="ECO:0000313" key="2">
    <source>
        <dbReference type="EMBL" id="GFO41744.1"/>
    </source>
</evidence>
<accession>A0AAV4DC59</accession>
<gene>
    <name evidence="2" type="ORF">PoB_006824900</name>
</gene>
<sequence length="88" mass="10000">MADDRPREWPDKSLDEILWRQDRVAMTMAAKIYAEVPPGNNAVNRRPGSGVYLRKKGGNHQPGKVKQRPHTAQLLLKILGIDLRITED</sequence>
<keyword evidence="3" id="KW-1185">Reference proteome</keyword>
<feature type="region of interest" description="Disordered" evidence="1">
    <location>
        <begin position="38"/>
        <end position="69"/>
    </location>
</feature>
<dbReference type="AlphaFoldDB" id="A0AAV4DC59"/>
<comment type="caution">
    <text evidence="2">The sequence shown here is derived from an EMBL/GenBank/DDBJ whole genome shotgun (WGS) entry which is preliminary data.</text>
</comment>
<name>A0AAV4DC59_9GAST</name>
<protein>
    <submittedName>
        <fullName evidence="2">Uncharacterized protein</fullName>
    </submittedName>
</protein>
<dbReference type="EMBL" id="BLXT01007710">
    <property type="protein sequence ID" value="GFO41744.1"/>
    <property type="molecule type" value="Genomic_DNA"/>
</dbReference>
<evidence type="ECO:0000256" key="1">
    <source>
        <dbReference type="SAM" id="MobiDB-lite"/>
    </source>
</evidence>
<evidence type="ECO:0000313" key="3">
    <source>
        <dbReference type="Proteomes" id="UP000735302"/>
    </source>
</evidence>
<organism evidence="2 3">
    <name type="scientific">Plakobranchus ocellatus</name>
    <dbReference type="NCBI Taxonomy" id="259542"/>
    <lineage>
        <taxon>Eukaryota</taxon>
        <taxon>Metazoa</taxon>
        <taxon>Spiralia</taxon>
        <taxon>Lophotrochozoa</taxon>
        <taxon>Mollusca</taxon>
        <taxon>Gastropoda</taxon>
        <taxon>Heterobranchia</taxon>
        <taxon>Euthyneura</taxon>
        <taxon>Panpulmonata</taxon>
        <taxon>Sacoglossa</taxon>
        <taxon>Placobranchoidea</taxon>
        <taxon>Plakobranchidae</taxon>
        <taxon>Plakobranchus</taxon>
    </lineage>
</organism>
<dbReference type="Proteomes" id="UP000735302">
    <property type="component" value="Unassembled WGS sequence"/>
</dbReference>
<feature type="compositionally biased region" description="Basic residues" evidence="1">
    <location>
        <begin position="53"/>
        <end position="69"/>
    </location>
</feature>
<proteinExistence type="predicted"/>
<reference evidence="2 3" key="1">
    <citation type="journal article" date="2021" name="Elife">
        <title>Chloroplast acquisition without the gene transfer in kleptoplastic sea slugs, Plakobranchus ocellatus.</title>
        <authorList>
            <person name="Maeda T."/>
            <person name="Takahashi S."/>
            <person name="Yoshida T."/>
            <person name="Shimamura S."/>
            <person name="Takaki Y."/>
            <person name="Nagai Y."/>
            <person name="Toyoda A."/>
            <person name="Suzuki Y."/>
            <person name="Arimoto A."/>
            <person name="Ishii H."/>
            <person name="Satoh N."/>
            <person name="Nishiyama T."/>
            <person name="Hasebe M."/>
            <person name="Maruyama T."/>
            <person name="Minagawa J."/>
            <person name="Obokata J."/>
            <person name="Shigenobu S."/>
        </authorList>
    </citation>
    <scope>NUCLEOTIDE SEQUENCE [LARGE SCALE GENOMIC DNA]</scope>
</reference>